<comment type="caution">
    <text evidence="2">The sequence shown here is derived from an EMBL/GenBank/DDBJ whole genome shotgun (WGS) entry which is preliminary data.</text>
</comment>
<dbReference type="PANTHER" id="PTHR13523:SF2">
    <property type="entry name" value="COILED-COIL-HELIX-COILED-COIL-HELIX DOMAIN CONTAINING 2, ISOFORM A-RELATED"/>
    <property type="match status" value="1"/>
</dbReference>
<keyword evidence="3" id="KW-1185">Reference proteome</keyword>
<dbReference type="EMBL" id="QZWG01000017">
    <property type="protein sequence ID" value="RZB58000.1"/>
    <property type="molecule type" value="Genomic_DNA"/>
</dbReference>
<evidence type="ECO:0000313" key="2">
    <source>
        <dbReference type="EMBL" id="RZB58000.1"/>
    </source>
</evidence>
<proteinExistence type="predicted"/>
<dbReference type="InterPro" id="IPR055304">
    <property type="entry name" value="CHCHD2/10-like"/>
</dbReference>
<dbReference type="Proteomes" id="UP000289340">
    <property type="component" value="Chromosome 17"/>
</dbReference>
<protein>
    <submittedName>
        <fullName evidence="2">Uncharacterized protein</fullName>
    </submittedName>
</protein>
<dbReference type="AlphaFoldDB" id="A0A445G9U8"/>
<organism evidence="2 3">
    <name type="scientific">Glycine soja</name>
    <name type="common">Wild soybean</name>
    <dbReference type="NCBI Taxonomy" id="3848"/>
    <lineage>
        <taxon>Eukaryota</taxon>
        <taxon>Viridiplantae</taxon>
        <taxon>Streptophyta</taxon>
        <taxon>Embryophyta</taxon>
        <taxon>Tracheophyta</taxon>
        <taxon>Spermatophyta</taxon>
        <taxon>Magnoliopsida</taxon>
        <taxon>eudicotyledons</taxon>
        <taxon>Gunneridae</taxon>
        <taxon>Pentapetalae</taxon>
        <taxon>rosids</taxon>
        <taxon>fabids</taxon>
        <taxon>Fabales</taxon>
        <taxon>Fabaceae</taxon>
        <taxon>Papilionoideae</taxon>
        <taxon>50 kb inversion clade</taxon>
        <taxon>NPAAA clade</taxon>
        <taxon>indigoferoid/millettioid clade</taxon>
        <taxon>Phaseoleae</taxon>
        <taxon>Glycine</taxon>
        <taxon>Glycine subgen. Soja</taxon>
    </lineage>
</organism>
<feature type="region of interest" description="Disordered" evidence="1">
    <location>
        <begin position="1"/>
        <end position="24"/>
    </location>
</feature>
<name>A0A445G9U8_GLYSO</name>
<evidence type="ECO:0000256" key="1">
    <source>
        <dbReference type="SAM" id="MobiDB-lite"/>
    </source>
</evidence>
<dbReference type="PANTHER" id="PTHR13523">
    <property type="entry name" value="COILED-COIL-HELIX-COILED-COIL-HELIX DOMAIN CONTAINING 2/NUR77"/>
    <property type="match status" value="1"/>
</dbReference>
<dbReference type="GO" id="GO:0005634">
    <property type="term" value="C:nucleus"/>
    <property type="evidence" value="ECO:0007669"/>
    <property type="project" value="TreeGrafter"/>
</dbReference>
<sequence length="66" mass="6759">MSRGRVSSGGVNHAPRPAPVQGGNCGSLFRTIDEGIAFGVGSAVAHRAVDSIFSPQSIQHETIVNG</sequence>
<reference evidence="2 3" key="1">
    <citation type="submission" date="2018-09" db="EMBL/GenBank/DDBJ databases">
        <title>A high-quality reference genome of wild soybean provides a powerful tool to mine soybean genomes.</title>
        <authorList>
            <person name="Xie M."/>
            <person name="Chung C.Y.L."/>
            <person name="Li M.-W."/>
            <person name="Wong F.-L."/>
            <person name="Chan T.-F."/>
            <person name="Lam H.-M."/>
        </authorList>
    </citation>
    <scope>NUCLEOTIDE SEQUENCE [LARGE SCALE GENOMIC DNA]</scope>
    <source>
        <strain evidence="3">cv. W05</strain>
        <tissue evidence="2">Hypocotyl of etiolated seedlings</tissue>
    </source>
</reference>
<gene>
    <name evidence="2" type="ORF">D0Y65_046589</name>
</gene>
<accession>A0A445G9U8</accession>
<dbReference type="GO" id="GO:0007005">
    <property type="term" value="P:mitochondrion organization"/>
    <property type="evidence" value="ECO:0007669"/>
    <property type="project" value="InterPro"/>
</dbReference>
<dbReference type="GO" id="GO:0005739">
    <property type="term" value="C:mitochondrion"/>
    <property type="evidence" value="ECO:0007669"/>
    <property type="project" value="TreeGrafter"/>
</dbReference>
<evidence type="ECO:0000313" key="3">
    <source>
        <dbReference type="Proteomes" id="UP000289340"/>
    </source>
</evidence>